<evidence type="ECO:0000256" key="1">
    <source>
        <dbReference type="ARBA" id="ARBA00001935"/>
    </source>
</evidence>
<feature type="domain" description="Superoxide dismutase copper/zinc binding" evidence="13">
    <location>
        <begin position="15"/>
        <end position="148"/>
    </location>
</feature>
<name>A0A8C7VAA6_ONCMY</name>
<evidence type="ECO:0000256" key="10">
    <source>
        <dbReference type="ARBA" id="ARBA00023008"/>
    </source>
</evidence>
<evidence type="ECO:0000256" key="12">
    <source>
        <dbReference type="SAM" id="MobiDB-lite"/>
    </source>
</evidence>
<reference evidence="14" key="2">
    <citation type="submission" date="2025-08" db="UniProtKB">
        <authorList>
            <consortium name="Ensembl"/>
        </authorList>
    </citation>
    <scope>IDENTIFICATION</scope>
</reference>
<keyword evidence="15" id="KW-1185">Reference proteome</keyword>
<dbReference type="GeneTree" id="ENSGT00940000155551"/>
<dbReference type="FunFam" id="2.60.40.200:FF:000001">
    <property type="entry name" value="Superoxide dismutase [Cu-Zn]"/>
    <property type="match status" value="1"/>
</dbReference>
<evidence type="ECO:0000256" key="4">
    <source>
        <dbReference type="ARBA" id="ARBA00010457"/>
    </source>
</evidence>
<dbReference type="InterPro" id="IPR001424">
    <property type="entry name" value="SOD_Cu_Zn_dom"/>
</dbReference>
<evidence type="ECO:0000256" key="5">
    <source>
        <dbReference type="ARBA" id="ARBA00012682"/>
    </source>
</evidence>
<organism evidence="14 15">
    <name type="scientific">Oncorhynchus mykiss</name>
    <name type="common">Rainbow trout</name>
    <name type="synonym">Salmo gairdneri</name>
    <dbReference type="NCBI Taxonomy" id="8022"/>
    <lineage>
        <taxon>Eukaryota</taxon>
        <taxon>Metazoa</taxon>
        <taxon>Chordata</taxon>
        <taxon>Craniata</taxon>
        <taxon>Vertebrata</taxon>
        <taxon>Euteleostomi</taxon>
        <taxon>Actinopterygii</taxon>
        <taxon>Neopterygii</taxon>
        <taxon>Teleostei</taxon>
        <taxon>Protacanthopterygii</taxon>
        <taxon>Salmoniformes</taxon>
        <taxon>Salmonidae</taxon>
        <taxon>Salmoninae</taxon>
        <taxon>Oncorhynchus</taxon>
    </lineage>
</organism>
<dbReference type="SUPFAM" id="SSF49329">
    <property type="entry name" value="Cu,Zn superoxide dismutase-like"/>
    <property type="match status" value="1"/>
</dbReference>
<comment type="function">
    <text evidence="3">Destroys radicals which are normally produced within the cells and which are toxic to biological systems.</text>
</comment>
<keyword evidence="11" id="KW-0564">Palmitate</keyword>
<evidence type="ECO:0000313" key="14">
    <source>
        <dbReference type="Ensembl" id="ENSOMYP00000013090.2"/>
    </source>
</evidence>
<evidence type="ECO:0000259" key="13">
    <source>
        <dbReference type="Pfam" id="PF00080"/>
    </source>
</evidence>
<keyword evidence="8" id="KW-0049">Antioxidant</keyword>
<dbReference type="InterPro" id="IPR018152">
    <property type="entry name" value="SOD_Cu/Zn_BS"/>
</dbReference>
<evidence type="ECO:0000256" key="7">
    <source>
        <dbReference type="ARBA" id="ARBA00022833"/>
    </source>
</evidence>
<sequence>MAMKAVCVLKGTGEVTGTVFFEQEGADGPVKLIGEISGLAPGEHGFHVHAYGDNTNGCMSAGPHFNPHNKTHGGPTDAVRHVGDLGNVTAGADNVAKINIQDKMLTLTGPDSIIGRTMVIHEKADDLGKGGNEESLKTGNAGGRQAWGSGSGGAQKKHLYLLFSFVPGCQVDTRLISVKKRNNVATGGW</sequence>
<dbReference type="InterPro" id="IPR036423">
    <property type="entry name" value="SOD-like_Cu/Zn_dom_sf"/>
</dbReference>
<dbReference type="Pfam" id="PF00080">
    <property type="entry name" value="Sod_Cu"/>
    <property type="match status" value="1"/>
</dbReference>
<comment type="similarity">
    <text evidence="4">Belongs to the Cu-Zn superoxide dismutase family.</text>
</comment>
<evidence type="ECO:0000256" key="8">
    <source>
        <dbReference type="ARBA" id="ARBA00022862"/>
    </source>
</evidence>
<dbReference type="PROSITE" id="PS00087">
    <property type="entry name" value="SOD_CU_ZN_1"/>
    <property type="match status" value="1"/>
</dbReference>
<keyword evidence="9" id="KW-0560">Oxidoreductase</keyword>
<dbReference type="Ensembl" id="ENSOMYT00000014473.2">
    <property type="protein sequence ID" value="ENSOMYP00000013090.2"/>
    <property type="gene ID" value="ENSOMYG00000030050.2"/>
</dbReference>
<comment type="cofactor">
    <cofactor evidence="1">
        <name>Cu cation</name>
        <dbReference type="ChEBI" id="CHEBI:23378"/>
    </cofactor>
</comment>
<feature type="region of interest" description="Disordered" evidence="12">
    <location>
        <begin position="126"/>
        <end position="150"/>
    </location>
</feature>
<evidence type="ECO:0000256" key="3">
    <source>
        <dbReference type="ARBA" id="ARBA00003917"/>
    </source>
</evidence>
<dbReference type="PRINTS" id="PR00068">
    <property type="entry name" value="CUZNDISMTASE"/>
</dbReference>
<keyword evidence="11" id="KW-0449">Lipoprotein</keyword>
<keyword evidence="7" id="KW-0862">Zinc</keyword>
<dbReference type="Proteomes" id="UP000694395">
    <property type="component" value="Chromosome Y"/>
</dbReference>
<evidence type="ECO:0000313" key="15">
    <source>
        <dbReference type="Proteomes" id="UP000694395"/>
    </source>
</evidence>
<reference evidence="14" key="1">
    <citation type="submission" date="2020-07" db="EMBL/GenBank/DDBJ databases">
        <title>A long reads based de novo assembly of the rainbow trout Arlee double haploid line genome.</title>
        <authorList>
            <person name="Gao G."/>
            <person name="Palti Y."/>
        </authorList>
    </citation>
    <scope>NUCLEOTIDE SEQUENCE [LARGE SCALE GENOMIC DNA]</scope>
</reference>
<dbReference type="AlphaFoldDB" id="A0A8C7VAA6"/>
<accession>A0A8C7VAA6</accession>
<dbReference type="EC" id="1.15.1.1" evidence="5"/>
<keyword evidence="10" id="KW-0186">Copper</keyword>
<evidence type="ECO:0000256" key="2">
    <source>
        <dbReference type="ARBA" id="ARBA00001947"/>
    </source>
</evidence>
<dbReference type="GO" id="GO:0005507">
    <property type="term" value="F:copper ion binding"/>
    <property type="evidence" value="ECO:0007669"/>
    <property type="project" value="InterPro"/>
</dbReference>
<dbReference type="InterPro" id="IPR024134">
    <property type="entry name" value="SOD_Cu/Zn_/chaperone"/>
</dbReference>
<dbReference type="Gene3D" id="2.60.40.200">
    <property type="entry name" value="Superoxide dismutase, copper/zinc binding domain"/>
    <property type="match status" value="1"/>
</dbReference>
<evidence type="ECO:0000256" key="6">
    <source>
        <dbReference type="ARBA" id="ARBA00022723"/>
    </source>
</evidence>
<protein>
    <recommendedName>
        <fullName evidence="5">superoxide dismutase</fullName>
        <ecNumber evidence="5">1.15.1.1</ecNumber>
    </recommendedName>
</protein>
<comment type="cofactor">
    <cofactor evidence="2">
        <name>Zn(2+)</name>
        <dbReference type="ChEBI" id="CHEBI:29105"/>
    </cofactor>
</comment>
<reference evidence="14" key="3">
    <citation type="submission" date="2025-09" db="UniProtKB">
        <authorList>
            <consortium name="Ensembl"/>
        </authorList>
    </citation>
    <scope>IDENTIFICATION</scope>
</reference>
<feature type="compositionally biased region" description="Basic and acidic residues" evidence="12">
    <location>
        <begin position="126"/>
        <end position="136"/>
    </location>
</feature>
<dbReference type="CDD" id="cd00305">
    <property type="entry name" value="Cu-Zn_Superoxide_Dismutase"/>
    <property type="match status" value="1"/>
</dbReference>
<keyword evidence="6" id="KW-0479">Metal-binding</keyword>
<evidence type="ECO:0000256" key="11">
    <source>
        <dbReference type="ARBA" id="ARBA00023139"/>
    </source>
</evidence>
<proteinExistence type="inferred from homology"/>
<evidence type="ECO:0000256" key="9">
    <source>
        <dbReference type="ARBA" id="ARBA00023002"/>
    </source>
</evidence>
<dbReference type="GO" id="GO:0004784">
    <property type="term" value="F:superoxide dismutase activity"/>
    <property type="evidence" value="ECO:0007669"/>
    <property type="project" value="UniProtKB-EC"/>
</dbReference>
<dbReference type="PANTHER" id="PTHR10003">
    <property type="entry name" value="SUPEROXIDE DISMUTASE CU-ZN -RELATED"/>
    <property type="match status" value="1"/>
</dbReference>